<keyword evidence="3" id="KW-1185">Reference proteome</keyword>
<proteinExistence type="predicted"/>
<dbReference type="AlphaFoldDB" id="A0A0H2RNY4"/>
<sequence>MPKGSVRSPRGRRAVERSQEPVPTDVNRCQHKHRLWADVVACVASKTRLPLALLGHESSRWEQMGSDAFGRRELVSGGTLVADRGKIVDVDCKLDEGESFPWRVQNGISALRFHKNSGNEDSAIIQIPISSAARSSQSPAPRRTHVVLVATDNCSGVDHDFKFDIEAPVLTESSLDRFKTDELEGLELFSGWVFGGYEVQLLKGDIGYHDAVPCIQNPNYPPTFDAEVGHLCRLNLSLQGFLSAVLHRDLEFVNLFLREDSHMGIGDMARLLPRRVFVGTSIFMDFVAGSPLCGVFARRGTFEAKNKGRNVGESPDNFLIFPDAKTGIKFDVWEPDQLRYGRSTSLLVLSILKLRKFMENMKNYLIKDFSSNVLRNNLTFDHLRVSLTLFIDILGGNIQSFCMMSSGIRR</sequence>
<protein>
    <submittedName>
        <fullName evidence="2">Uncharacterized protein</fullName>
    </submittedName>
</protein>
<name>A0A0H2RNY4_9AGAM</name>
<evidence type="ECO:0000313" key="2">
    <source>
        <dbReference type="EMBL" id="KLO11183.1"/>
    </source>
</evidence>
<evidence type="ECO:0000256" key="1">
    <source>
        <dbReference type="SAM" id="MobiDB-lite"/>
    </source>
</evidence>
<feature type="region of interest" description="Disordered" evidence="1">
    <location>
        <begin position="1"/>
        <end position="24"/>
    </location>
</feature>
<dbReference type="InParanoid" id="A0A0H2RNY4"/>
<accession>A0A0H2RNY4</accession>
<organism evidence="2 3">
    <name type="scientific">Schizopora paradoxa</name>
    <dbReference type="NCBI Taxonomy" id="27342"/>
    <lineage>
        <taxon>Eukaryota</taxon>
        <taxon>Fungi</taxon>
        <taxon>Dikarya</taxon>
        <taxon>Basidiomycota</taxon>
        <taxon>Agaricomycotina</taxon>
        <taxon>Agaricomycetes</taxon>
        <taxon>Hymenochaetales</taxon>
        <taxon>Schizoporaceae</taxon>
        <taxon>Schizopora</taxon>
    </lineage>
</organism>
<dbReference type="Proteomes" id="UP000053477">
    <property type="component" value="Unassembled WGS sequence"/>
</dbReference>
<gene>
    <name evidence="2" type="ORF">SCHPADRAFT_891821</name>
</gene>
<reference evidence="2 3" key="1">
    <citation type="submission" date="2015-04" db="EMBL/GenBank/DDBJ databases">
        <title>Complete genome sequence of Schizopora paradoxa KUC8140, a cosmopolitan wood degrader in East Asia.</title>
        <authorList>
            <consortium name="DOE Joint Genome Institute"/>
            <person name="Min B."/>
            <person name="Park H."/>
            <person name="Jang Y."/>
            <person name="Kim J.-J."/>
            <person name="Kim K.H."/>
            <person name="Pangilinan J."/>
            <person name="Lipzen A."/>
            <person name="Riley R."/>
            <person name="Grigoriev I.V."/>
            <person name="Spatafora J.W."/>
            <person name="Choi I.-G."/>
        </authorList>
    </citation>
    <scope>NUCLEOTIDE SEQUENCE [LARGE SCALE GENOMIC DNA]</scope>
    <source>
        <strain evidence="2 3">KUC8140</strain>
    </source>
</reference>
<evidence type="ECO:0000313" key="3">
    <source>
        <dbReference type="Proteomes" id="UP000053477"/>
    </source>
</evidence>
<dbReference type="EMBL" id="KQ086007">
    <property type="protein sequence ID" value="KLO11183.1"/>
    <property type="molecule type" value="Genomic_DNA"/>
</dbReference>